<keyword evidence="4" id="KW-1185">Reference proteome</keyword>
<organism evidence="2">
    <name type="scientific">Hexamita inflata</name>
    <dbReference type="NCBI Taxonomy" id="28002"/>
    <lineage>
        <taxon>Eukaryota</taxon>
        <taxon>Metamonada</taxon>
        <taxon>Diplomonadida</taxon>
        <taxon>Hexamitidae</taxon>
        <taxon>Hexamitinae</taxon>
        <taxon>Hexamita</taxon>
    </lineage>
</organism>
<protein>
    <submittedName>
        <fullName evidence="3">Hypothetical_protein</fullName>
    </submittedName>
</protein>
<dbReference type="EMBL" id="CATOUU010000840">
    <property type="protein sequence ID" value="CAI9953550.1"/>
    <property type="molecule type" value="Genomic_DNA"/>
</dbReference>
<evidence type="ECO:0000313" key="2">
    <source>
        <dbReference type="EMBL" id="CAI9953550.1"/>
    </source>
</evidence>
<dbReference type="Proteomes" id="UP001642409">
    <property type="component" value="Unassembled WGS sequence"/>
</dbReference>
<comment type="caution">
    <text evidence="2">The sequence shown here is derived from an EMBL/GenBank/DDBJ whole genome shotgun (WGS) entry which is preliminary data.</text>
</comment>
<keyword evidence="1" id="KW-0812">Transmembrane</keyword>
<feature type="transmembrane region" description="Helical" evidence="1">
    <location>
        <begin position="54"/>
        <end position="79"/>
    </location>
</feature>
<gene>
    <name evidence="3" type="ORF">HINF_LOCUS31748</name>
    <name evidence="2" type="ORF">HINF_LOCUS41195</name>
</gene>
<name>A0AA86Q752_9EUKA</name>
<dbReference type="AlphaFoldDB" id="A0AA86Q752"/>
<keyword evidence="1" id="KW-0472">Membrane</keyword>
<reference evidence="2" key="1">
    <citation type="submission" date="2023-06" db="EMBL/GenBank/DDBJ databases">
        <authorList>
            <person name="Kurt Z."/>
        </authorList>
    </citation>
    <scope>NUCLEOTIDE SEQUENCE</scope>
</reference>
<accession>A0AA86Q752</accession>
<evidence type="ECO:0000313" key="4">
    <source>
        <dbReference type="Proteomes" id="UP001642409"/>
    </source>
</evidence>
<evidence type="ECO:0000313" key="3">
    <source>
        <dbReference type="EMBL" id="CAL6028321.1"/>
    </source>
</evidence>
<dbReference type="EMBL" id="CAXDID020000107">
    <property type="protein sequence ID" value="CAL6028321.1"/>
    <property type="molecule type" value="Genomic_DNA"/>
</dbReference>
<keyword evidence="1" id="KW-1133">Transmembrane helix</keyword>
<evidence type="ECO:0000256" key="1">
    <source>
        <dbReference type="SAM" id="Phobius"/>
    </source>
</evidence>
<proteinExistence type="predicted"/>
<sequence length="101" mass="11473">MNSFHFLNASLSFCSNSETMRSSMQITIFVVQLQEVKKIDGTQVFCCEKSSLPVWAIVMIVIMVLVVLVLIGCAVYHIYKNQKIKKSEQQQPFIGQGGVWR</sequence>
<reference evidence="3 4" key="2">
    <citation type="submission" date="2024-07" db="EMBL/GenBank/DDBJ databases">
        <authorList>
            <person name="Akdeniz Z."/>
        </authorList>
    </citation>
    <scope>NUCLEOTIDE SEQUENCE [LARGE SCALE GENOMIC DNA]</scope>
</reference>